<dbReference type="GO" id="GO:0005634">
    <property type="term" value="C:nucleus"/>
    <property type="evidence" value="ECO:0007669"/>
    <property type="project" value="TreeGrafter"/>
</dbReference>
<evidence type="ECO:0000313" key="3">
    <source>
        <dbReference type="EMBL" id="SUZ09033.1"/>
    </source>
</evidence>
<dbReference type="OrthoDB" id="552755at2759"/>
<evidence type="ECO:0000313" key="2">
    <source>
        <dbReference type="EMBL" id="EPQ66186.1"/>
    </source>
</evidence>
<reference evidence="3" key="3">
    <citation type="submission" date="2018-07" db="EMBL/GenBank/DDBJ databases">
        <authorList>
            <person name="Quirk P.G."/>
            <person name="Krulwich T.A."/>
        </authorList>
    </citation>
    <scope>NUCLEOTIDE SEQUENCE</scope>
    <source>
        <strain evidence="3">96224</strain>
    </source>
</reference>
<feature type="compositionally biased region" description="Basic and acidic residues" evidence="1">
    <location>
        <begin position="208"/>
        <end position="222"/>
    </location>
</feature>
<feature type="region of interest" description="Disordered" evidence="1">
    <location>
        <begin position="202"/>
        <end position="261"/>
    </location>
</feature>
<dbReference type="HOGENOM" id="CLU_1065553_0_0_1"/>
<feature type="compositionally biased region" description="Polar residues" evidence="1">
    <location>
        <begin position="226"/>
        <end position="236"/>
    </location>
</feature>
<accession>A0A061HJS3</accession>
<evidence type="ECO:0000313" key="4">
    <source>
        <dbReference type="Proteomes" id="UP000053110"/>
    </source>
</evidence>
<dbReference type="PANTHER" id="PTHR15410">
    <property type="entry name" value="HIRA-INTERACTING PROTEIN 3"/>
    <property type="match status" value="1"/>
</dbReference>
<dbReference type="AlphaFoldDB" id="A0A061HJS3"/>
<gene>
    <name evidence="2" type="ORF">BGT96224_A20238</name>
    <name evidence="3" type="ORF">BGT96224V2_LOCUS2208</name>
</gene>
<name>A0A061HJS3_BLUGR</name>
<evidence type="ECO:0000256" key="1">
    <source>
        <dbReference type="SAM" id="MobiDB-lite"/>
    </source>
</evidence>
<dbReference type="InterPro" id="IPR037647">
    <property type="entry name" value="HIRIP3"/>
</dbReference>
<dbReference type="PANTHER" id="PTHR15410:SF2">
    <property type="entry name" value="HIRA-INTERACTING PROTEIN 3"/>
    <property type="match status" value="1"/>
</dbReference>
<proteinExistence type="predicted"/>
<dbReference type="Proteomes" id="UP000053110">
    <property type="component" value="Unassembled WGS sequence"/>
</dbReference>
<protein>
    <submittedName>
        <fullName evidence="3">BgtA-20238</fullName>
    </submittedName>
</protein>
<feature type="region of interest" description="Disordered" evidence="1">
    <location>
        <begin position="73"/>
        <end position="122"/>
    </location>
</feature>
<dbReference type="EMBL" id="UIGY01000037">
    <property type="protein sequence ID" value="SUZ09033.1"/>
    <property type="molecule type" value="Genomic_DNA"/>
</dbReference>
<feature type="non-terminal residue" evidence="3">
    <location>
        <position position="261"/>
    </location>
</feature>
<reference evidence="2" key="2">
    <citation type="submission" date="2013-01" db="EMBL/GenBank/DDBJ databases">
        <title>The wheat powdery mildew genome reveals unique evolution of an obligate biotroph.</title>
        <authorList>
            <person name="Oberhaensli S."/>
            <person name="Wicker T."/>
            <person name="Keller B."/>
        </authorList>
    </citation>
    <scope>NUCLEOTIDE SEQUENCE</scope>
    <source>
        <strain evidence="2">96224</strain>
    </source>
</reference>
<organism evidence="3">
    <name type="scientific">Blumeria graminis f. sp. tritici 96224</name>
    <dbReference type="NCBI Taxonomy" id="1268274"/>
    <lineage>
        <taxon>Eukaryota</taxon>
        <taxon>Fungi</taxon>
        <taxon>Dikarya</taxon>
        <taxon>Ascomycota</taxon>
        <taxon>Pezizomycotina</taxon>
        <taxon>Leotiomycetes</taxon>
        <taxon>Erysiphales</taxon>
        <taxon>Erysiphaceae</taxon>
        <taxon>Blumeria</taxon>
    </lineage>
</organism>
<dbReference type="EMBL" id="KE375004">
    <property type="protein sequence ID" value="EPQ66186.1"/>
    <property type="molecule type" value="Genomic_DNA"/>
</dbReference>
<sequence>MIPSDETIVAELSQAVDREFRGPQRDLLTVRRIRSQVEASLDLTSGRLSQSDWKLRAKSTIESRVQELLRAEVTRSPTPCSPVREASDPVPVVFPSPERARDTSSSAKPRRRTGAASTRTADATLTTLQTQLRKCGLHTIWSIKLKKYGDDRSAKIRHLQQVLRDIGMTGRFSEAKAKQIKEARELQADLEEVQEGNRAWGLPKTRKAGKDHSTKGCEETVKEMSQVVTQDPSSADESLPVPQRRRVRPALDWLSAEDSDE</sequence>
<reference evidence="4" key="1">
    <citation type="journal article" date="2013" name="Nat. Genet.">
        <title>The wheat powdery mildew genome shows the unique evolution of an obligate biotroph.</title>
        <authorList>
            <person name="Wicker T."/>
            <person name="Oberhaensli S."/>
            <person name="Parlange F."/>
            <person name="Buchmann J.P."/>
            <person name="Shatalina M."/>
            <person name="Roffler S."/>
            <person name="Ben-David R."/>
            <person name="Dolezel J."/>
            <person name="Simkova H."/>
            <person name="Schulze-Lefert P."/>
            <person name="Spanu P.D."/>
            <person name="Bruggmann R."/>
            <person name="Amselem J."/>
            <person name="Quesneville H."/>
            <person name="Ver Loren van Themaat E."/>
            <person name="Paape T."/>
            <person name="Shimizu K.K."/>
            <person name="Keller B."/>
        </authorList>
    </citation>
    <scope>NUCLEOTIDE SEQUENCE [LARGE SCALE GENOMIC DNA]</scope>
    <source>
        <strain evidence="4">96224</strain>
    </source>
</reference>